<organism evidence="2 3">
    <name type="scientific">Cylindrodendrum hubeiense</name>
    <dbReference type="NCBI Taxonomy" id="595255"/>
    <lineage>
        <taxon>Eukaryota</taxon>
        <taxon>Fungi</taxon>
        <taxon>Dikarya</taxon>
        <taxon>Ascomycota</taxon>
        <taxon>Pezizomycotina</taxon>
        <taxon>Sordariomycetes</taxon>
        <taxon>Hypocreomycetidae</taxon>
        <taxon>Hypocreales</taxon>
        <taxon>Nectriaceae</taxon>
        <taxon>Cylindrodendrum</taxon>
    </lineage>
</organism>
<keyword evidence="3" id="KW-1185">Reference proteome</keyword>
<dbReference type="InterPro" id="IPR036291">
    <property type="entry name" value="NAD(P)-bd_dom_sf"/>
</dbReference>
<gene>
    <name evidence="2" type="ORF">G7Z17_g13180</name>
</gene>
<dbReference type="GO" id="GO:0004029">
    <property type="term" value="F:aldehyde dehydrogenase (NAD+) activity"/>
    <property type="evidence" value="ECO:0007669"/>
    <property type="project" value="TreeGrafter"/>
</dbReference>
<dbReference type="AlphaFoldDB" id="A0A9P5GWA9"/>
<evidence type="ECO:0000313" key="2">
    <source>
        <dbReference type="EMBL" id="KAF7535574.1"/>
    </source>
</evidence>
<dbReference type="Pfam" id="PF01370">
    <property type="entry name" value="Epimerase"/>
    <property type="match status" value="1"/>
</dbReference>
<accession>A0A9P5GWA9</accession>
<dbReference type="PANTHER" id="PTHR48079:SF6">
    <property type="entry name" value="NAD(P)-BINDING DOMAIN-CONTAINING PROTEIN-RELATED"/>
    <property type="match status" value="1"/>
</dbReference>
<dbReference type="SUPFAM" id="SSF51735">
    <property type="entry name" value="NAD(P)-binding Rossmann-fold domains"/>
    <property type="match status" value="1"/>
</dbReference>
<dbReference type="InterPro" id="IPR051783">
    <property type="entry name" value="NAD(P)-dependent_oxidoreduct"/>
</dbReference>
<dbReference type="EMBL" id="JAANBB010000708">
    <property type="protein sequence ID" value="KAF7535574.1"/>
    <property type="molecule type" value="Genomic_DNA"/>
</dbReference>
<sequence length="352" mass="38023">MAQLKVLLTGATGYVGGSVLSTLLASSNPLIQQLSITALVRKQQQADALLVKGVNAVVFRDLDDAEHLTSVASAHDVVIHAASGFHLGSATALIAGLGARRVETGASVHYIHTSGTWNLADSSPSQGTSPKEFSDKSDAYAHLKQLEAQTPFSQRTTLLEVVSASEREGVSAYILMPPDVYGCGTGLFNQDTMQLFHLIHSALKEGRPEYIVDDSGGAGHVHVEDLAALYEVILGRILAGEAVPVGRDGLFFTETGYHDWLDVSKAINDVGVRLDTWKTAEPVPIDIEDAAKKWTGGDLETLKNSFCLRNKTSPQLALEMGWKPLKTEDDWKSWIEETFEMVLEHGPEISSS</sequence>
<comment type="caution">
    <text evidence="2">The sequence shown here is derived from an EMBL/GenBank/DDBJ whole genome shotgun (WGS) entry which is preliminary data.</text>
</comment>
<protein>
    <recommendedName>
        <fullName evidence="1">NAD-dependent epimerase/dehydratase domain-containing protein</fullName>
    </recommendedName>
</protein>
<feature type="domain" description="NAD-dependent epimerase/dehydratase" evidence="1">
    <location>
        <begin position="6"/>
        <end position="243"/>
    </location>
</feature>
<dbReference type="InterPro" id="IPR001509">
    <property type="entry name" value="Epimerase_deHydtase"/>
</dbReference>
<dbReference type="PANTHER" id="PTHR48079">
    <property type="entry name" value="PROTEIN YEEZ"/>
    <property type="match status" value="1"/>
</dbReference>
<name>A0A9P5GWA9_9HYPO</name>
<dbReference type="Proteomes" id="UP000722485">
    <property type="component" value="Unassembled WGS sequence"/>
</dbReference>
<reference evidence="2" key="1">
    <citation type="submission" date="2020-03" db="EMBL/GenBank/DDBJ databases">
        <title>Draft Genome Sequence of Cylindrodendrum hubeiense.</title>
        <authorList>
            <person name="Buettner E."/>
            <person name="Kellner H."/>
        </authorList>
    </citation>
    <scope>NUCLEOTIDE SEQUENCE</scope>
    <source>
        <strain evidence="2">IHI 201604</strain>
    </source>
</reference>
<dbReference type="OrthoDB" id="10262413at2759"/>
<dbReference type="GO" id="GO:0005737">
    <property type="term" value="C:cytoplasm"/>
    <property type="evidence" value="ECO:0007669"/>
    <property type="project" value="TreeGrafter"/>
</dbReference>
<proteinExistence type="predicted"/>
<dbReference type="Gene3D" id="3.40.50.720">
    <property type="entry name" value="NAD(P)-binding Rossmann-like Domain"/>
    <property type="match status" value="1"/>
</dbReference>
<evidence type="ECO:0000259" key="1">
    <source>
        <dbReference type="Pfam" id="PF01370"/>
    </source>
</evidence>
<evidence type="ECO:0000313" key="3">
    <source>
        <dbReference type="Proteomes" id="UP000722485"/>
    </source>
</evidence>